<evidence type="ECO:0000256" key="9">
    <source>
        <dbReference type="ARBA" id="ARBA00022842"/>
    </source>
</evidence>
<dbReference type="GO" id="GO:0004743">
    <property type="term" value="F:pyruvate kinase activity"/>
    <property type="evidence" value="ECO:0007669"/>
    <property type="project" value="UniProtKB-EC"/>
</dbReference>
<comment type="pathway">
    <text evidence="1 12">Carbohydrate degradation; glycolysis; pyruvate from D-glyceraldehyde 3-phosphate: step 5/5.</text>
</comment>
<keyword evidence="15" id="KW-1185">Reference proteome</keyword>
<evidence type="ECO:0000256" key="7">
    <source>
        <dbReference type="ARBA" id="ARBA00022777"/>
    </source>
</evidence>
<sequence length="483" mass="53771">MNPHTLLAVLQDMHQQVQQEGERTFKHWQPDLVRKNFRPSALNLASYLALRRMDLRELQQELGRYGLSTLGRSESRVLLQLQAVLATLHALTGEPYTHPASASWGEGSELLRSNTLELLGEASTGTGVRLMVTLPTEAATDAQLVRDLLEHGMDVARINLAHDDETVWLQMVEQVRSHARELGRSCRIVMDLGGPKLRTSRILAGTEKRLKSGDVLNLYAKDASDPVAPAVWCSLPEALKLLEVGSEVWFDDGKMRCVVEEVLPDRICLRVKQTRSKGYKLKAEKGINFPHLDLLIPALTAKDVLDLPFVVEHADLVAFSFVQTPEDVQSLQQHLNRLERPDLGLILKIETGLAVRHLPELMVQAASHQPTGVMIARGDLAVEVGFERLAEVQEEILWLCEAAHIPVVWATQVLESLVKEGVPSRAEITDAAMAERAECVMLNKGPCVVQAMDVLQDVFGRMQAHQHKKTAQLRRLRLAGQAP</sequence>
<comment type="caution">
    <text evidence="14">The sequence shown here is derived from an EMBL/GenBank/DDBJ whole genome shotgun (WGS) entry which is preliminary data.</text>
</comment>
<keyword evidence="8" id="KW-0067">ATP-binding</keyword>
<dbReference type="EC" id="2.7.1.40" evidence="3 12"/>
<dbReference type="OrthoDB" id="9812123at2"/>
<keyword evidence="11 14" id="KW-0670">Pyruvate</keyword>
<organism evidence="14 15">
    <name type="scientific">Deinococcus cellulosilyticus (strain DSM 18568 / NBRC 106333 / KACC 11606 / 5516J-15)</name>
    <dbReference type="NCBI Taxonomy" id="1223518"/>
    <lineage>
        <taxon>Bacteria</taxon>
        <taxon>Thermotogati</taxon>
        <taxon>Deinococcota</taxon>
        <taxon>Deinococci</taxon>
        <taxon>Deinococcales</taxon>
        <taxon>Deinococcaceae</taxon>
        <taxon>Deinococcus</taxon>
    </lineage>
</organism>
<keyword evidence="6" id="KW-0547">Nucleotide-binding</keyword>
<evidence type="ECO:0000256" key="5">
    <source>
        <dbReference type="ARBA" id="ARBA00022723"/>
    </source>
</evidence>
<evidence type="ECO:0000256" key="10">
    <source>
        <dbReference type="ARBA" id="ARBA00023152"/>
    </source>
</evidence>
<proteinExistence type="inferred from homology"/>
<evidence type="ECO:0000256" key="4">
    <source>
        <dbReference type="ARBA" id="ARBA00022679"/>
    </source>
</evidence>
<dbReference type="SUPFAM" id="SSF50800">
    <property type="entry name" value="PK beta-barrel domain-like"/>
    <property type="match status" value="1"/>
</dbReference>
<dbReference type="InterPro" id="IPR015813">
    <property type="entry name" value="Pyrv/PenolPyrv_kinase-like_dom"/>
</dbReference>
<evidence type="ECO:0000256" key="8">
    <source>
        <dbReference type="ARBA" id="ARBA00022840"/>
    </source>
</evidence>
<evidence type="ECO:0000256" key="6">
    <source>
        <dbReference type="ARBA" id="ARBA00022741"/>
    </source>
</evidence>
<dbReference type="InterPro" id="IPR011037">
    <property type="entry name" value="Pyrv_Knase-like_insert_dom_sf"/>
</dbReference>
<dbReference type="UniPathway" id="UPA00109">
    <property type="reaction ID" value="UER00188"/>
</dbReference>
<dbReference type="GO" id="GO:0030955">
    <property type="term" value="F:potassium ion binding"/>
    <property type="evidence" value="ECO:0007669"/>
    <property type="project" value="InterPro"/>
</dbReference>
<feature type="domain" description="Pyruvate kinase barrel" evidence="13">
    <location>
        <begin position="138"/>
        <end position="443"/>
    </location>
</feature>
<comment type="catalytic activity">
    <reaction evidence="12">
        <text>pyruvate + ATP = phosphoenolpyruvate + ADP + H(+)</text>
        <dbReference type="Rhea" id="RHEA:18157"/>
        <dbReference type="ChEBI" id="CHEBI:15361"/>
        <dbReference type="ChEBI" id="CHEBI:15378"/>
        <dbReference type="ChEBI" id="CHEBI:30616"/>
        <dbReference type="ChEBI" id="CHEBI:58702"/>
        <dbReference type="ChEBI" id="CHEBI:456216"/>
        <dbReference type="EC" id="2.7.1.40"/>
    </reaction>
</comment>
<dbReference type="GO" id="GO:0016301">
    <property type="term" value="F:kinase activity"/>
    <property type="evidence" value="ECO:0007669"/>
    <property type="project" value="UniProtKB-KW"/>
</dbReference>
<dbReference type="InterPro" id="IPR015793">
    <property type="entry name" value="Pyrv_Knase_brl"/>
</dbReference>
<keyword evidence="5" id="KW-0479">Metal-binding</keyword>
<dbReference type="GO" id="GO:0000287">
    <property type="term" value="F:magnesium ion binding"/>
    <property type="evidence" value="ECO:0007669"/>
    <property type="project" value="InterPro"/>
</dbReference>
<dbReference type="InterPro" id="IPR001697">
    <property type="entry name" value="Pyr_Knase"/>
</dbReference>
<keyword evidence="7 12" id="KW-0418">Kinase</keyword>
<comment type="similarity">
    <text evidence="2 12">Belongs to the pyruvate kinase family.</text>
</comment>
<evidence type="ECO:0000256" key="1">
    <source>
        <dbReference type="ARBA" id="ARBA00004997"/>
    </source>
</evidence>
<dbReference type="InterPro" id="IPR040442">
    <property type="entry name" value="Pyrv_kinase-like_dom_sf"/>
</dbReference>
<evidence type="ECO:0000256" key="11">
    <source>
        <dbReference type="ARBA" id="ARBA00023317"/>
    </source>
</evidence>
<evidence type="ECO:0000256" key="2">
    <source>
        <dbReference type="ARBA" id="ARBA00008663"/>
    </source>
</evidence>
<dbReference type="Gene3D" id="2.40.33.10">
    <property type="entry name" value="PK beta-barrel domain-like"/>
    <property type="match status" value="1"/>
</dbReference>
<keyword evidence="4 12" id="KW-0808">Transferase</keyword>
<dbReference type="PANTHER" id="PTHR11817">
    <property type="entry name" value="PYRUVATE KINASE"/>
    <property type="match status" value="1"/>
</dbReference>
<reference evidence="14 15" key="1">
    <citation type="submission" date="2019-07" db="EMBL/GenBank/DDBJ databases">
        <title>Whole genome shotgun sequence of Deinococcus cellulosilyticus NBRC 106333.</title>
        <authorList>
            <person name="Hosoyama A."/>
            <person name="Uohara A."/>
            <person name="Ohji S."/>
            <person name="Ichikawa N."/>
        </authorList>
    </citation>
    <scope>NUCLEOTIDE SEQUENCE [LARGE SCALE GENOMIC DNA]</scope>
    <source>
        <strain evidence="14 15">NBRC 106333</strain>
    </source>
</reference>
<dbReference type="GO" id="GO:0005524">
    <property type="term" value="F:ATP binding"/>
    <property type="evidence" value="ECO:0007669"/>
    <property type="project" value="UniProtKB-KW"/>
</dbReference>
<keyword evidence="10 12" id="KW-0324">Glycolysis</keyword>
<evidence type="ECO:0000313" key="14">
    <source>
        <dbReference type="EMBL" id="GEM44523.1"/>
    </source>
</evidence>
<evidence type="ECO:0000256" key="12">
    <source>
        <dbReference type="RuleBase" id="RU000504"/>
    </source>
</evidence>
<keyword evidence="9 12" id="KW-0460">Magnesium</keyword>
<dbReference type="PRINTS" id="PR01050">
    <property type="entry name" value="PYRUVTKNASE"/>
</dbReference>
<evidence type="ECO:0000313" key="15">
    <source>
        <dbReference type="Proteomes" id="UP000321306"/>
    </source>
</evidence>
<dbReference type="RefSeq" id="WP_146881678.1">
    <property type="nucleotide sequence ID" value="NZ_BJXB01000001.1"/>
</dbReference>
<dbReference type="EMBL" id="BJXB01000001">
    <property type="protein sequence ID" value="GEM44523.1"/>
    <property type="molecule type" value="Genomic_DNA"/>
</dbReference>
<accession>A0A511MVB8</accession>
<dbReference type="AlphaFoldDB" id="A0A511MVB8"/>
<gene>
    <name evidence="14" type="ORF">DC3_01580</name>
</gene>
<dbReference type="InterPro" id="IPR015806">
    <property type="entry name" value="Pyrv_Knase_insert_dom_sf"/>
</dbReference>
<evidence type="ECO:0000256" key="3">
    <source>
        <dbReference type="ARBA" id="ARBA00012142"/>
    </source>
</evidence>
<dbReference type="SUPFAM" id="SSF51621">
    <property type="entry name" value="Phosphoenolpyruvate/pyruvate domain"/>
    <property type="match status" value="1"/>
</dbReference>
<name>A0A511MVB8_DEIC1</name>
<dbReference type="Gene3D" id="3.20.20.60">
    <property type="entry name" value="Phosphoenolpyruvate-binding domains"/>
    <property type="match status" value="1"/>
</dbReference>
<protein>
    <recommendedName>
        <fullName evidence="3 12">Pyruvate kinase</fullName>
        <ecNumber evidence="3 12">2.7.1.40</ecNumber>
    </recommendedName>
</protein>
<evidence type="ECO:0000259" key="13">
    <source>
        <dbReference type="Pfam" id="PF00224"/>
    </source>
</evidence>
<dbReference type="Proteomes" id="UP000321306">
    <property type="component" value="Unassembled WGS sequence"/>
</dbReference>
<dbReference type="Pfam" id="PF00224">
    <property type="entry name" value="PK"/>
    <property type="match status" value="1"/>
</dbReference>